<feature type="compositionally biased region" description="Low complexity" evidence="1">
    <location>
        <begin position="66"/>
        <end position="79"/>
    </location>
</feature>
<dbReference type="SUPFAM" id="SSF101960">
    <property type="entry name" value="Stabilizer of iron transporter SufD"/>
    <property type="match status" value="1"/>
</dbReference>
<dbReference type="GeneID" id="25334082"/>
<name>U6LZJ0_EIMMA</name>
<feature type="compositionally biased region" description="Low complexity" evidence="1">
    <location>
        <begin position="228"/>
        <end position="239"/>
    </location>
</feature>
<dbReference type="Proteomes" id="UP000030763">
    <property type="component" value="Unassembled WGS sequence"/>
</dbReference>
<evidence type="ECO:0000313" key="4">
    <source>
        <dbReference type="Proteomes" id="UP000030763"/>
    </source>
</evidence>
<evidence type="ECO:0000313" key="3">
    <source>
        <dbReference type="EMBL" id="CDJ57387.1"/>
    </source>
</evidence>
<dbReference type="InterPro" id="IPR037284">
    <property type="entry name" value="SUF_FeS_clus_asmbl_SufBD_sf"/>
</dbReference>
<protein>
    <submittedName>
        <fullName evidence="3">SufB/sufD domain-containing protein, putative</fullName>
    </submittedName>
</protein>
<keyword evidence="4" id="KW-1185">Reference proteome</keyword>
<evidence type="ECO:0000259" key="2">
    <source>
        <dbReference type="Pfam" id="PF01458"/>
    </source>
</evidence>
<reference evidence="3" key="1">
    <citation type="submission" date="2013-10" db="EMBL/GenBank/DDBJ databases">
        <title>Genomic analysis of the causative agents of coccidiosis in chickens.</title>
        <authorList>
            <person name="Reid A.J."/>
            <person name="Blake D."/>
            <person name="Billington K."/>
            <person name="Browne H."/>
            <person name="Dunn M."/>
            <person name="Hung S."/>
            <person name="Kawahara F."/>
            <person name="Miranda-Saavedra D."/>
            <person name="Mourier T."/>
            <person name="Nagra H."/>
            <person name="Otto T.D."/>
            <person name="Rawlings N."/>
            <person name="Sanchez A."/>
            <person name="Sanders M."/>
            <person name="Subramaniam C."/>
            <person name="Tay Y."/>
            <person name="Dear P."/>
            <person name="Doerig C."/>
            <person name="Gruber A."/>
            <person name="Parkinson J."/>
            <person name="Shirley M."/>
            <person name="Wan K.L."/>
            <person name="Berriman M."/>
            <person name="Tomley F."/>
            <person name="Pain A."/>
        </authorList>
    </citation>
    <scope>NUCLEOTIDE SEQUENCE [LARGE SCALE GENOMIC DNA]</scope>
    <source>
        <strain evidence="3">Weybridge</strain>
    </source>
</reference>
<dbReference type="OMA" id="NGRAVWR"/>
<dbReference type="AlphaFoldDB" id="U6LZJ0"/>
<dbReference type="GO" id="GO:0016226">
    <property type="term" value="P:iron-sulfur cluster assembly"/>
    <property type="evidence" value="ECO:0007669"/>
    <property type="project" value="InterPro"/>
</dbReference>
<proteinExistence type="predicted"/>
<dbReference type="OrthoDB" id="2510at2759"/>
<feature type="compositionally biased region" description="Low complexity" evidence="1">
    <location>
        <begin position="27"/>
        <end position="42"/>
    </location>
</feature>
<dbReference type="PANTHER" id="PTHR43575">
    <property type="entry name" value="PROTEIN ABCI7, CHLOROPLASTIC"/>
    <property type="match status" value="1"/>
</dbReference>
<feature type="region of interest" description="Disordered" evidence="1">
    <location>
        <begin position="1"/>
        <end position="90"/>
    </location>
</feature>
<feature type="domain" description="SUF system FeS cluster assembly SufBD core" evidence="2">
    <location>
        <begin position="325"/>
        <end position="542"/>
    </location>
</feature>
<sequence>MPASALKGMQPHSQHPHHKPHPRRHNANSSGNSSSCGGSSKSPTDGACGCSGTSPTAAAADLDPSTETATAAAGTAAGNEETDDNEEEEEQLPAVCCSFFDITDAAVRAAIEKELKFIPEYTNYYRCNTQPLHRGQVGKTSRKYDNDYAIYDYRKFDFGMAKLSSLNLAGMHDAGVLIVTDWEEEEEEGEQQQRQQQQQQHKQTAAAGPATWAASAGGAAQNQETAPHHPAATAARTAASKVAMTGKATHSFKRKPVVLQVIHVSTTDEIDRIGTSSSSSNSCNSSSGPATPIVNPRFVIHVGRNAKCRVHQTHVSLSSLLSPAEQQQLQQIKQQQQKESKGFRGPLVNSATRIVVEEGGEVHHVYSQELNEETAHIENISVCCQDNSKYRLTHVDLGAAFSRFALQVEGAEGSTHISRGLSVLHGKQRHAKFEMFHHLQPDAVTDQVHRSLVAGNGRAVWRGRIRIERDGIGADASSLNRVILLEDGATCVAVPTLEIIPEDIKKATHGAAIRDFDTEPLFYMRSRGIPTDKAKRLLMLAFADDVVKPTEDPRLAARVQEKVEQLLPKGGAAAEDLQRHHMFRGGDGGT</sequence>
<dbReference type="EMBL" id="HG719268">
    <property type="protein sequence ID" value="CDJ57387.1"/>
    <property type="molecule type" value="Genomic_DNA"/>
</dbReference>
<dbReference type="RefSeq" id="XP_013334037.1">
    <property type="nucleotide sequence ID" value="XM_013478583.1"/>
</dbReference>
<reference evidence="3" key="2">
    <citation type="submission" date="2013-10" db="EMBL/GenBank/DDBJ databases">
        <authorList>
            <person name="Aslett M."/>
        </authorList>
    </citation>
    <scope>NUCLEOTIDE SEQUENCE [LARGE SCALE GENOMIC DNA]</scope>
    <source>
        <strain evidence="3">Weybridge</strain>
    </source>
</reference>
<feature type="compositionally biased region" description="Low complexity" evidence="1">
    <location>
        <begin position="192"/>
        <end position="220"/>
    </location>
</feature>
<feature type="compositionally biased region" description="Acidic residues" evidence="1">
    <location>
        <begin position="80"/>
        <end position="90"/>
    </location>
</feature>
<dbReference type="VEuPathDB" id="ToxoDB:EMWEY_00000960"/>
<feature type="compositionally biased region" description="Basic residues" evidence="1">
    <location>
        <begin position="14"/>
        <end position="26"/>
    </location>
</feature>
<gene>
    <name evidence="3" type="ORF">EMWEY_00000960</name>
</gene>
<feature type="region of interest" description="Disordered" evidence="1">
    <location>
        <begin position="184"/>
        <end position="239"/>
    </location>
</feature>
<accession>U6LZJ0</accession>
<dbReference type="PANTHER" id="PTHR43575:SF1">
    <property type="entry name" value="PROTEIN ABCI7, CHLOROPLASTIC"/>
    <property type="match status" value="1"/>
</dbReference>
<organism evidence="3 4">
    <name type="scientific">Eimeria maxima</name>
    <name type="common">Coccidian parasite</name>
    <dbReference type="NCBI Taxonomy" id="5804"/>
    <lineage>
        <taxon>Eukaryota</taxon>
        <taxon>Sar</taxon>
        <taxon>Alveolata</taxon>
        <taxon>Apicomplexa</taxon>
        <taxon>Conoidasida</taxon>
        <taxon>Coccidia</taxon>
        <taxon>Eucoccidiorida</taxon>
        <taxon>Eimeriorina</taxon>
        <taxon>Eimeriidae</taxon>
        <taxon>Eimeria</taxon>
    </lineage>
</organism>
<evidence type="ECO:0000256" key="1">
    <source>
        <dbReference type="SAM" id="MobiDB-lite"/>
    </source>
</evidence>
<dbReference type="InterPro" id="IPR000825">
    <property type="entry name" value="SUF_FeS_clus_asmbl_SufBD_core"/>
</dbReference>
<dbReference type="InterPro" id="IPR055346">
    <property type="entry name" value="Fe-S_cluster_assembly_SufBD"/>
</dbReference>
<dbReference type="Pfam" id="PF01458">
    <property type="entry name" value="SUFBD_core"/>
    <property type="match status" value="1"/>
</dbReference>